<evidence type="ECO:0000256" key="12">
    <source>
        <dbReference type="SAM" id="Phobius"/>
    </source>
</evidence>
<evidence type="ECO:0000256" key="8">
    <source>
        <dbReference type="ARBA" id="ARBA00023136"/>
    </source>
</evidence>
<dbReference type="GO" id="GO:0055036">
    <property type="term" value="C:virion membrane"/>
    <property type="evidence" value="ECO:0007669"/>
    <property type="project" value="UniProtKB-SubCell"/>
</dbReference>
<evidence type="ECO:0000256" key="6">
    <source>
        <dbReference type="ARBA" id="ARBA00022921"/>
    </source>
</evidence>
<dbReference type="EMBL" id="HE601899">
    <property type="protein sequence ID" value="CCD83280.1"/>
    <property type="molecule type" value="Genomic_DNA"/>
</dbReference>
<keyword evidence="5" id="KW-0946">Virion</keyword>
<evidence type="ECO:0000256" key="9">
    <source>
        <dbReference type="ARBA" id="ARBA00023180"/>
    </source>
</evidence>
<dbReference type="GeneID" id="18158346"/>
<dbReference type="KEGG" id="vg:18158346"/>
<keyword evidence="14" id="KW-1185">Reference proteome</keyword>
<comment type="function">
    <text evidence="11">Envelope protein. Required for an early step in virion morphogenesis.</text>
</comment>
<name>U3UBL6_9POXV</name>
<keyword evidence="4" id="KW-0732">Signal</keyword>
<dbReference type="Pfam" id="PF04835">
    <property type="entry name" value="Pox_A9"/>
    <property type="match status" value="1"/>
</dbReference>
<dbReference type="OrthoDB" id="20286at10239"/>
<protein>
    <submittedName>
        <fullName evidence="13">IMV membrane protein</fullName>
    </submittedName>
</protein>
<evidence type="ECO:0000256" key="5">
    <source>
        <dbReference type="ARBA" id="ARBA00022844"/>
    </source>
</evidence>
<proteinExistence type="predicted"/>
<sequence length="86" mass="9383">MSCYAAVMKSIGGLALFQVANGVIDITRHVFLYFCEQRLRSNSFAVAIVRSLVSMLMYLVLGLILIHASDPEAGRRAPPADKTAEP</sequence>
<comment type="subcellular location">
    <subcellularLocation>
        <location evidence="1">Host cytoplasm</location>
    </subcellularLocation>
    <subcellularLocation>
        <location evidence="2">Virion membrane</location>
        <topology evidence="2">Single-pass membrane protein</topology>
    </subcellularLocation>
</comment>
<keyword evidence="3 12" id="KW-0812">Transmembrane</keyword>
<evidence type="ECO:0000256" key="3">
    <source>
        <dbReference type="ARBA" id="ARBA00022692"/>
    </source>
</evidence>
<evidence type="ECO:0000256" key="2">
    <source>
        <dbReference type="ARBA" id="ARBA00004381"/>
    </source>
</evidence>
<keyword evidence="10" id="KW-1035">Host cytoplasm</keyword>
<evidence type="ECO:0000256" key="7">
    <source>
        <dbReference type="ARBA" id="ARBA00022989"/>
    </source>
</evidence>
<evidence type="ECO:0000313" key="14">
    <source>
        <dbReference type="Proteomes" id="UP000144311"/>
    </source>
</evidence>
<feature type="transmembrane region" description="Helical" evidence="12">
    <location>
        <begin position="46"/>
        <end position="66"/>
    </location>
</feature>
<keyword evidence="7 12" id="KW-1133">Transmembrane helix</keyword>
<reference evidence="13 14" key="1">
    <citation type="submission" date="2011-10" db="EMBL/GenBank/DDBJ databases">
        <authorList>
            <person name="Darby A."/>
        </authorList>
    </citation>
    <scope>NUCLEOTIDE SEQUENCE [LARGE SCALE GENOMIC DNA]</scope>
    <source>
        <strain evidence="13">Red squirrel UK</strain>
    </source>
</reference>
<keyword evidence="6" id="KW-0426">Late protein</keyword>
<keyword evidence="8 12" id="KW-0472">Membrane</keyword>
<dbReference type="InterPro" id="IPR006920">
    <property type="entry name" value="Poxvirus_A9"/>
</dbReference>
<organism evidence="13 14">
    <name type="scientific">Squirrelpox virus</name>
    <dbReference type="NCBI Taxonomy" id="240426"/>
    <lineage>
        <taxon>Viruses</taxon>
        <taxon>Varidnaviria</taxon>
        <taxon>Bamfordvirae</taxon>
        <taxon>Nucleocytoviricota</taxon>
        <taxon>Pokkesviricetes</taxon>
        <taxon>Chitovirales</taxon>
        <taxon>Poxviridae</taxon>
        <taxon>Chordopoxvirinae</taxon>
        <taxon>Sciuripoxvirus</taxon>
        <taxon>Sciuripoxvirus squirrelpox</taxon>
    </lineage>
</organism>
<dbReference type="RefSeq" id="YP_008658522.1">
    <property type="nucleotide sequence ID" value="NC_022563.1"/>
</dbReference>
<accession>U3UBL6</accession>
<evidence type="ECO:0000256" key="10">
    <source>
        <dbReference type="ARBA" id="ARBA00023200"/>
    </source>
</evidence>
<evidence type="ECO:0000256" key="4">
    <source>
        <dbReference type="ARBA" id="ARBA00022729"/>
    </source>
</evidence>
<keyword evidence="9" id="KW-0325">Glycoprotein</keyword>
<evidence type="ECO:0000313" key="13">
    <source>
        <dbReference type="EMBL" id="CCD83280.1"/>
    </source>
</evidence>
<evidence type="ECO:0000256" key="1">
    <source>
        <dbReference type="ARBA" id="ARBA00004192"/>
    </source>
</evidence>
<dbReference type="Proteomes" id="UP000144311">
    <property type="component" value="Segment"/>
</dbReference>
<gene>
    <name evidence="13" type="primary">A9L</name>
    <name evidence="13" type="ORF">SQPV_0970</name>
</gene>
<evidence type="ECO:0000256" key="11">
    <source>
        <dbReference type="ARBA" id="ARBA00024834"/>
    </source>
</evidence>
<dbReference type="GO" id="GO:0030430">
    <property type="term" value="C:host cell cytoplasm"/>
    <property type="evidence" value="ECO:0007669"/>
    <property type="project" value="UniProtKB-SubCell"/>
</dbReference>
<reference evidence="13 14" key="2">
    <citation type="submission" date="2013-10" db="EMBL/GenBank/DDBJ databases">
        <title>The genome of epidemic Squirrel Poxvirus reveals novel virulence genes.</title>
        <authorList>
            <person name="Darby A.C."/>
            <person name="McInnes C.J."/>
            <person name="Kjaer K.H."/>
            <person name="Wood A.R."/>
            <person name="Hughes M."/>
            <person name="Martensen P.M."/>
            <person name="Radford A.D."/>
            <person name="Hall N."/>
            <person name="Chantrey J."/>
        </authorList>
    </citation>
    <scope>NUCLEOTIDE SEQUENCE [LARGE SCALE GENOMIC DNA]</scope>
    <source>
        <strain evidence="13">Red squirrel UK</strain>
    </source>
</reference>